<dbReference type="Pfam" id="PF13459">
    <property type="entry name" value="Fer4_15"/>
    <property type="match status" value="1"/>
</dbReference>
<evidence type="ECO:0000256" key="8">
    <source>
        <dbReference type="RuleBase" id="RU368020"/>
    </source>
</evidence>
<dbReference type="KEGG" id="parq:DSM112329_00383"/>
<keyword evidence="7" id="KW-0003">3Fe-4S</keyword>
<sequence>MKITINLDICDAHGQCVMEAPDLFALDDDDEVVRLLDAEPGEEHRKVAERAVQSCPVQAIAIEG</sequence>
<evidence type="ECO:0000256" key="6">
    <source>
        <dbReference type="ARBA" id="ARBA00023014"/>
    </source>
</evidence>
<comment type="function">
    <text evidence="8">Ferredoxins are iron-sulfur proteins that transfer electrons in a wide variety of metabolic reactions.</text>
</comment>
<dbReference type="RefSeq" id="WP_354700120.1">
    <property type="nucleotide sequence ID" value="NZ_CP114014.1"/>
</dbReference>
<keyword evidence="4 8" id="KW-0249">Electron transport</keyword>
<evidence type="ECO:0000256" key="7">
    <source>
        <dbReference type="ARBA" id="ARBA00023291"/>
    </source>
</evidence>
<dbReference type="GO" id="GO:0005506">
    <property type="term" value="F:iron ion binding"/>
    <property type="evidence" value="ECO:0007669"/>
    <property type="project" value="UniProtKB-UniRule"/>
</dbReference>
<protein>
    <recommendedName>
        <fullName evidence="8">Ferredoxin</fullName>
    </recommendedName>
</protein>
<evidence type="ECO:0000256" key="1">
    <source>
        <dbReference type="ARBA" id="ARBA00001927"/>
    </source>
</evidence>
<dbReference type="EMBL" id="CP114014">
    <property type="protein sequence ID" value="XAY03564.1"/>
    <property type="molecule type" value="Genomic_DNA"/>
</dbReference>
<keyword evidence="5 8" id="KW-0408">Iron</keyword>
<evidence type="ECO:0000313" key="9">
    <source>
        <dbReference type="EMBL" id="XAY03564.1"/>
    </source>
</evidence>
<keyword evidence="3 8" id="KW-0479">Metal-binding</keyword>
<organism evidence="9">
    <name type="scientific">Paraconexibacter sp. AEG42_29</name>
    <dbReference type="NCBI Taxonomy" id="2997339"/>
    <lineage>
        <taxon>Bacteria</taxon>
        <taxon>Bacillati</taxon>
        <taxon>Actinomycetota</taxon>
        <taxon>Thermoleophilia</taxon>
        <taxon>Solirubrobacterales</taxon>
        <taxon>Paraconexibacteraceae</taxon>
        <taxon>Paraconexibacter</taxon>
    </lineage>
</organism>
<dbReference type="PRINTS" id="PR00352">
    <property type="entry name" value="3FE4SFRDOXIN"/>
</dbReference>
<proteinExistence type="predicted"/>
<evidence type="ECO:0000256" key="4">
    <source>
        <dbReference type="ARBA" id="ARBA00022982"/>
    </source>
</evidence>
<dbReference type="GO" id="GO:0009055">
    <property type="term" value="F:electron transfer activity"/>
    <property type="evidence" value="ECO:0007669"/>
    <property type="project" value="UniProtKB-UniRule"/>
</dbReference>
<dbReference type="InterPro" id="IPR001080">
    <property type="entry name" value="3Fe4S_ferredoxin"/>
</dbReference>
<keyword evidence="6 8" id="KW-0411">Iron-sulfur</keyword>
<accession>A0AAU7APR4</accession>
<gene>
    <name evidence="9" type="ORF">DSM112329_00383</name>
</gene>
<dbReference type="PANTHER" id="PTHR36923:SF3">
    <property type="entry name" value="FERREDOXIN"/>
    <property type="match status" value="1"/>
</dbReference>
<dbReference type="PANTHER" id="PTHR36923">
    <property type="entry name" value="FERREDOXIN"/>
    <property type="match status" value="1"/>
</dbReference>
<dbReference type="SUPFAM" id="SSF54862">
    <property type="entry name" value="4Fe-4S ferredoxins"/>
    <property type="match status" value="1"/>
</dbReference>
<reference evidence="9" key="1">
    <citation type="submission" date="2022-12" db="EMBL/GenBank/DDBJ databases">
        <title>Paraconexibacter alkalitolerans sp. nov. and Baekduia alba sp. nov., isolated from soil and emended description of the genera Paraconexibacter (Chun et al., 2020) and Baekduia (An et al., 2020).</title>
        <authorList>
            <person name="Vieira S."/>
            <person name="Huber K.J."/>
            <person name="Geppert A."/>
            <person name="Wolf J."/>
            <person name="Neumann-Schaal M."/>
            <person name="Muesken M."/>
            <person name="Overmann J."/>
        </authorList>
    </citation>
    <scope>NUCLEOTIDE SEQUENCE</scope>
    <source>
        <strain evidence="9">AEG42_29</strain>
    </source>
</reference>
<dbReference type="GO" id="GO:0051538">
    <property type="term" value="F:3 iron, 4 sulfur cluster binding"/>
    <property type="evidence" value="ECO:0007669"/>
    <property type="project" value="UniProtKB-KW"/>
</dbReference>
<name>A0AAU7APR4_9ACTN</name>
<dbReference type="AlphaFoldDB" id="A0AAU7APR4"/>
<evidence type="ECO:0000256" key="2">
    <source>
        <dbReference type="ARBA" id="ARBA00022448"/>
    </source>
</evidence>
<evidence type="ECO:0000256" key="3">
    <source>
        <dbReference type="ARBA" id="ARBA00022723"/>
    </source>
</evidence>
<dbReference type="Gene3D" id="3.30.70.20">
    <property type="match status" value="1"/>
</dbReference>
<comment type="cofactor">
    <cofactor evidence="1">
        <name>[3Fe-4S] cluster</name>
        <dbReference type="ChEBI" id="CHEBI:21137"/>
    </cofactor>
</comment>
<evidence type="ECO:0000256" key="5">
    <source>
        <dbReference type="ARBA" id="ARBA00023004"/>
    </source>
</evidence>
<keyword evidence="2 8" id="KW-0813">Transport</keyword>
<dbReference type="InterPro" id="IPR051269">
    <property type="entry name" value="Fe-S_cluster_ET"/>
</dbReference>